<organism evidence="2 3">
    <name type="scientific">Megamonas funiformis YIT 11815</name>
    <dbReference type="NCBI Taxonomy" id="742816"/>
    <lineage>
        <taxon>Bacteria</taxon>
        <taxon>Bacillati</taxon>
        <taxon>Bacillota</taxon>
        <taxon>Negativicutes</taxon>
        <taxon>Selenomonadales</taxon>
        <taxon>Selenomonadaceae</taxon>
        <taxon>Megamonas</taxon>
    </lineage>
</organism>
<dbReference type="Proteomes" id="UP000005963">
    <property type="component" value="Unassembled WGS sequence"/>
</dbReference>
<name>A0ABP2NN12_9FIRM</name>
<feature type="transmembrane region" description="Helical" evidence="1">
    <location>
        <begin position="5"/>
        <end position="23"/>
    </location>
</feature>
<proteinExistence type="predicted"/>
<sequence>MKTVLIIRALLVAIASFILSLYINNPTITALTLGIIYLGFLANLITYRLITKKDNEAEASYHSAHSLQ</sequence>
<evidence type="ECO:0000313" key="3">
    <source>
        <dbReference type="Proteomes" id="UP000005963"/>
    </source>
</evidence>
<dbReference type="EMBL" id="ADMB01000008">
    <property type="protein sequence ID" value="EHR39126.1"/>
    <property type="molecule type" value="Genomic_DNA"/>
</dbReference>
<keyword evidence="1" id="KW-0812">Transmembrane</keyword>
<comment type="caution">
    <text evidence="2">The sequence shown here is derived from an EMBL/GenBank/DDBJ whole genome shotgun (WGS) entry which is preliminary data.</text>
</comment>
<keyword evidence="1" id="KW-0472">Membrane</keyword>
<gene>
    <name evidence="2" type="ORF">HMPREF9454_00152</name>
</gene>
<keyword evidence="3" id="KW-1185">Reference proteome</keyword>
<accession>A0ABP2NN12</accession>
<protein>
    <submittedName>
        <fullName evidence="2">Uncharacterized protein</fullName>
    </submittedName>
</protein>
<feature type="transmembrane region" description="Helical" evidence="1">
    <location>
        <begin position="29"/>
        <end position="50"/>
    </location>
</feature>
<evidence type="ECO:0000256" key="1">
    <source>
        <dbReference type="SAM" id="Phobius"/>
    </source>
</evidence>
<keyword evidence="1" id="KW-1133">Transmembrane helix</keyword>
<reference evidence="2 3" key="1">
    <citation type="submission" date="2012-01" db="EMBL/GenBank/DDBJ databases">
        <title>The Genome Sequence of Megamonas funiformis YIT 11815.</title>
        <authorList>
            <consortium name="The Broad Institute Genome Sequencing Platform"/>
            <person name="Earl A."/>
            <person name="Ward D."/>
            <person name="Feldgarden M."/>
            <person name="Gevers D."/>
            <person name="Morotomi M."/>
            <person name="Young S.K."/>
            <person name="Zeng Q."/>
            <person name="Gargeya S."/>
            <person name="Fitzgerald M."/>
            <person name="Haas B."/>
            <person name="Abouelleil A."/>
            <person name="Alvarado L."/>
            <person name="Arachchi H.M."/>
            <person name="Berlin A."/>
            <person name="Chapman S.B."/>
            <person name="Gearin G."/>
            <person name="Goldberg J."/>
            <person name="Griggs A."/>
            <person name="Gujja S."/>
            <person name="Hansen M."/>
            <person name="Heiman D."/>
            <person name="Howarth C."/>
            <person name="Larimer J."/>
            <person name="Lui A."/>
            <person name="MacDonald P.J.P."/>
            <person name="McCowen C."/>
            <person name="Montmayeur A."/>
            <person name="Murphy C."/>
            <person name="Neiman D."/>
            <person name="Pearson M."/>
            <person name="Priest M."/>
            <person name="Roberts A."/>
            <person name="Saif S."/>
            <person name="Shea T."/>
            <person name="Sisk P."/>
            <person name="Stolte C."/>
            <person name="Sykes S."/>
            <person name="Wortman J."/>
            <person name="Nusbaum C."/>
            <person name="Birren B."/>
        </authorList>
    </citation>
    <scope>NUCLEOTIDE SEQUENCE [LARGE SCALE GENOMIC DNA]</scope>
    <source>
        <strain evidence="2 3">YIT 11815</strain>
    </source>
</reference>
<dbReference type="GeneID" id="62779135"/>
<evidence type="ECO:0000313" key="2">
    <source>
        <dbReference type="EMBL" id="EHR39126.1"/>
    </source>
</evidence>
<dbReference type="RefSeq" id="WP_008537325.1">
    <property type="nucleotide sequence ID" value="NZ_JH601090.1"/>
</dbReference>